<reference evidence="1" key="1">
    <citation type="submission" date="2018-04" db="EMBL/GenBank/DDBJ databases">
        <title>Genomes of Endosymbiotic and Endophytic Bradyrhizobium Publication status.</title>
        <authorList>
            <person name="Guha S."/>
            <person name="Jorrin B."/>
            <person name="Sarkar M."/>
            <person name="Poole P.S."/>
            <person name="DasGupta M."/>
        </authorList>
    </citation>
    <scope>NUCLEOTIDE SEQUENCE</scope>
    <source>
        <strain evidence="1">WBOS16</strain>
    </source>
</reference>
<sequence>MAAFGSMNWDMTILATAVLLASSLVLSSPRYVERTGVELNPTLRNAAVDHDLAKIRRRFERELRSDTTDSFGASTRR</sequence>
<gene>
    <name evidence="1" type="ORF">DCM83_31955</name>
</gene>
<evidence type="ECO:0000313" key="2">
    <source>
        <dbReference type="Proteomes" id="UP001058872"/>
    </source>
</evidence>
<organism evidence="1 2">
    <name type="scientific">Bradyrhizobium betae</name>
    <dbReference type="NCBI Taxonomy" id="244734"/>
    <lineage>
        <taxon>Bacteria</taxon>
        <taxon>Pseudomonadati</taxon>
        <taxon>Pseudomonadota</taxon>
        <taxon>Alphaproteobacteria</taxon>
        <taxon>Hyphomicrobiales</taxon>
        <taxon>Nitrobacteraceae</taxon>
        <taxon>Bradyrhizobium</taxon>
    </lineage>
</organism>
<proteinExistence type="predicted"/>
<accession>A0AAE9NI05</accession>
<dbReference type="Proteomes" id="UP001058872">
    <property type="component" value="Chromosome"/>
</dbReference>
<dbReference type="EMBL" id="CP028989">
    <property type="protein sequence ID" value="UUO69384.1"/>
    <property type="molecule type" value="Genomic_DNA"/>
</dbReference>
<protein>
    <submittedName>
        <fullName evidence="1">Uncharacterized protein</fullName>
    </submittedName>
</protein>
<evidence type="ECO:0000313" key="1">
    <source>
        <dbReference type="EMBL" id="UUO69384.1"/>
    </source>
</evidence>
<name>A0AAE9NI05_9BRAD</name>
<dbReference type="AlphaFoldDB" id="A0AAE9NI05"/>